<dbReference type="InterPro" id="IPR015943">
    <property type="entry name" value="WD40/YVTN_repeat-like_dom_sf"/>
</dbReference>
<accession>A0A1C7LZ51</accession>
<organism evidence="5 6">
    <name type="scientific">Grifola frondosa</name>
    <name type="common">Maitake</name>
    <name type="synonym">Polyporus frondosus</name>
    <dbReference type="NCBI Taxonomy" id="5627"/>
    <lineage>
        <taxon>Eukaryota</taxon>
        <taxon>Fungi</taxon>
        <taxon>Dikarya</taxon>
        <taxon>Basidiomycota</taxon>
        <taxon>Agaricomycotina</taxon>
        <taxon>Agaricomycetes</taxon>
        <taxon>Polyporales</taxon>
        <taxon>Grifolaceae</taxon>
        <taxon>Grifola</taxon>
    </lineage>
</organism>
<comment type="caution">
    <text evidence="5">The sequence shown here is derived from an EMBL/GenBank/DDBJ whole genome shotgun (WGS) entry which is preliminary data.</text>
</comment>
<evidence type="ECO:0000256" key="4">
    <source>
        <dbReference type="SAM" id="Phobius"/>
    </source>
</evidence>
<dbReference type="InterPro" id="IPR036322">
    <property type="entry name" value="WD40_repeat_dom_sf"/>
</dbReference>
<dbReference type="PROSITE" id="PS50082">
    <property type="entry name" value="WD_REPEATS_2"/>
    <property type="match status" value="1"/>
</dbReference>
<keyword evidence="4" id="KW-0812">Transmembrane</keyword>
<gene>
    <name evidence="5" type="primary">K04G11.4_0</name>
    <name evidence="5" type="ORF">A0H81_10064</name>
</gene>
<name>A0A1C7LZ51_GRIFR</name>
<evidence type="ECO:0000256" key="2">
    <source>
        <dbReference type="ARBA" id="ARBA00022737"/>
    </source>
</evidence>
<dbReference type="OMA" id="GHEVHIT"/>
<dbReference type="OrthoDB" id="2627610at2759"/>
<dbReference type="STRING" id="5627.A0A1C7LZ51"/>
<protein>
    <submittedName>
        <fullName evidence="5">Putative WD repeat-containing protein K04G11.4</fullName>
    </submittedName>
</protein>
<evidence type="ECO:0000256" key="3">
    <source>
        <dbReference type="PROSITE-ProRule" id="PRU00221"/>
    </source>
</evidence>
<keyword evidence="4" id="KW-1133">Transmembrane helix</keyword>
<keyword evidence="6" id="KW-1185">Reference proteome</keyword>
<dbReference type="PANTHER" id="PTHR22847:SF637">
    <property type="entry name" value="WD REPEAT DOMAIN 5B"/>
    <property type="match status" value="1"/>
</dbReference>
<reference evidence="5 6" key="1">
    <citation type="submission" date="2016-03" db="EMBL/GenBank/DDBJ databases">
        <title>Whole genome sequencing of Grifola frondosa 9006-11.</title>
        <authorList>
            <person name="Min B."/>
            <person name="Park H."/>
            <person name="Kim J.-G."/>
            <person name="Cho H."/>
            <person name="Oh Y.-L."/>
            <person name="Kong W.-S."/>
            <person name="Choi I.-G."/>
        </authorList>
    </citation>
    <scope>NUCLEOTIDE SEQUENCE [LARGE SCALE GENOMIC DNA]</scope>
    <source>
        <strain evidence="5 6">9006-11</strain>
    </source>
</reference>
<evidence type="ECO:0000313" key="6">
    <source>
        <dbReference type="Proteomes" id="UP000092993"/>
    </source>
</evidence>
<dbReference type="SUPFAM" id="SSF50978">
    <property type="entry name" value="WD40 repeat-like"/>
    <property type="match status" value="1"/>
</dbReference>
<feature type="transmembrane region" description="Helical" evidence="4">
    <location>
        <begin position="382"/>
        <end position="409"/>
    </location>
</feature>
<evidence type="ECO:0000313" key="5">
    <source>
        <dbReference type="EMBL" id="OBZ69980.1"/>
    </source>
</evidence>
<dbReference type="PANTHER" id="PTHR22847">
    <property type="entry name" value="WD40 REPEAT PROTEIN"/>
    <property type="match status" value="1"/>
</dbReference>
<dbReference type="Proteomes" id="UP000092993">
    <property type="component" value="Unassembled WGS sequence"/>
</dbReference>
<feature type="repeat" description="WD" evidence="3">
    <location>
        <begin position="18"/>
        <end position="59"/>
    </location>
</feature>
<dbReference type="EMBL" id="LUGG01000015">
    <property type="protein sequence ID" value="OBZ69980.1"/>
    <property type="molecule type" value="Genomic_DNA"/>
</dbReference>
<dbReference type="SMART" id="SM00320">
    <property type="entry name" value="WD40"/>
    <property type="match status" value="3"/>
</dbReference>
<dbReference type="GO" id="GO:1990234">
    <property type="term" value="C:transferase complex"/>
    <property type="evidence" value="ECO:0007669"/>
    <property type="project" value="UniProtKB-ARBA"/>
</dbReference>
<dbReference type="InterPro" id="IPR001680">
    <property type="entry name" value="WD40_rpt"/>
</dbReference>
<dbReference type="AlphaFoldDB" id="A0A1C7LZ51"/>
<dbReference type="Pfam" id="PF00400">
    <property type="entry name" value="WD40"/>
    <property type="match status" value="1"/>
</dbReference>
<sequence length="470" mass="52488">MTLAELYSTAYVDTFTLTAGHSTTVNCVCFSPDGSYLASGGDDSALIIWSITDGTLLYRLLLKSPVDCVLWHPKVSGTILVGCRSGKLFQLHDLSLISSKRNEIRIGIRGPIHCLDYDVSTMCLAIGVGHEVHITREHEQHSRSTRIAAPASNTDLRLRAVAVKFYRNGKNLIVSYMAHGILCWDLDTRSQIWAIVPPQETPNIASSALSSNGRSIIVYNLVDGVQSYDIGLFKKQTPRHHYKFDCPPRSKHCLQVAYLHQGRAVVCGTTTGNVYVWEAATGDYFQVLNHNDHTIQAVDASIQNLFCRHSVYRAAQTCQRGDANYIATASVGRGQETYVKIWRAKISRVHQEYKLRDVVTDVLHGVMSYPLFGRNEVGQGTAIFFMAVTFIFAACSSYVVSGTISWSALTKVIVGLLRRLWLAFTLLSINTCDAATRIQRAALEMQGRIQNWMFERIRSELRQFSQIPEV</sequence>
<keyword evidence="1 3" id="KW-0853">WD repeat</keyword>
<evidence type="ECO:0000256" key="1">
    <source>
        <dbReference type="ARBA" id="ARBA00022574"/>
    </source>
</evidence>
<dbReference type="Gene3D" id="2.130.10.10">
    <property type="entry name" value="YVTN repeat-like/Quinoprotein amine dehydrogenase"/>
    <property type="match status" value="2"/>
</dbReference>
<dbReference type="PROSITE" id="PS50294">
    <property type="entry name" value="WD_REPEATS_REGION"/>
    <property type="match status" value="1"/>
</dbReference>
<keyword evidence="4" id="KW-0472">Membrane</keyword>
<proteinExistence type="predicted"/>
<keyword evidence="2" id="KW-0677">Repeat</keyword>